<dbReference type="Pfam" id="PF02777">
    <property type="entry name" value="Sod_Fe_C"/>
    <property type="match status" value="1"/>
</dbReference>
<dbReference type="PANTHER" id="PTHR42769">
    <property type="entry name" value="SUPEROXIDE DISMUTASE"/>
    <property type="match status" value="1"/>
</dbReference>
<evidence type="ECO:0000256" key="1">
    <source>
        <dbReference type="ARBA" id="ARBA00008714"/>
    </source>
</evidence>
<dbReference type="InterPro" id="IPR036314">
    <property type="entry name" value="SOD_C_sf"/>
</dbReference>
<dbReference type="AlphaFoldDB" id="A0A935KAM6"/>
<keyword evidence="4 7" id="KW-0560">Oxidoreductase</keyword>
<comment type="caution">
    <text evidence="10">The sequence shown here is derived from an EMBL/GenBank/DDBJ whole genome shotgun (WGS) entry which is preliminary data.</text>
</comment>
<accession>A0A935KAM6</accession>
<dbReference type="InterPro" id="IPR019833">
    <property type="entry name" value="Mn/Fe_SOD_BS"/>
</dbReference>
<evidence type="ECO:0000256" key="3">
    <source>
        <dbReference type="ARBA" id="ARBA00022723"/>
    </source>
</evidence>
<dbReference type="InterPro" id="IPR019832">
    <property type="entry name" value="Mn/Fe_SOD_C"/>
</dbReference>
<feature type="binding site" evidence="6">
    <location>
        <position position="75"/>
    </location>
    <ligand>
        <name>Mn(2+)</name>
        <dbReference type="ChEBI" id="CHEBI:29035"/>
    </ligand>
</feature>
<dbReference type="InterPro" id="IPR019831">
    <property type="entry name" value="Mn/Fe_SOD_N"/>
</dbReference>
<dbReference type="PIRSF" id="PIRSF000349">
    <property type="entry name" value="SODismutase"/>
    <property type="match status" value="1"/>
</dbReference>
<comment type="catalytic activity">
    <reaction evidence="7">
        <text>2 superoxide + 2 H(+) = H2O2 + O2</text>
        <dbReference type="Rhea" id="RHEA:20696"/>
        <dbReference type="ChEBI" id="CHEBI:15378"/>
        <dbReference type="ChEBI" id="CHEBI:15379"/>
        <dbReference type="ChEBI" id="CHEBI:16240"/>
        <dbReference type="ChEBI" id="CHEBI:18421"/>
        <dbReference type="EC" id="1.15.1.1"/>
    </reaction>
</comment>
<comment type="similarity">
    <text evidence="1 7">Belongs to the iron/manganese superoxide dismutase family.</text>
</comment>
<evidence type="ECO:0000256" key="7">
    <source>
        <dbReference type="RuleBase" id="RU000414"/>
    </source>
</evidence>
<evidence type="ECO:0000313" key="10">
    <source>
        <dbReference type="EMBL" id="MBK7415845.1"/>
    </source>
</evidence>
<comment type="function">
    <text evidence="7">Destroys radicals which are normally produced within the cells and which are toxic to biological systems.</text>
</comment>
<gene>
    <name evidence="10" type="ORF">IPJ38_12745</name>
</gene>
<proteinExistence type="inferred from homology"/>
<dbReference type="Pfam" id="PF00081">
    <property type="entry name" value="Sod_Fe_N"/>
    <property type="match status" value="1"/>
</dbReference>
<evidence type="ECO:0000259" key="8">
    <source>
        <dbReference type="Pfam" id="PF00081"/>
    </source>
</evidence>
<dbReference type="GO" id="GO:0004784">
    <property type="term" value="F:superoxide dismutase activity"/>
    <property type="evidence" value="ECO:0007669"/>
    <property type="project" value="UniProtKB-EC"/>
</dbReference>
<protein>
    <recommendedName>
        <fullName evidence="2 7">Superoxide dismutase</fullName>
        <ecNumber evidence="2 7">1.15.1.1</ecNumber>
    </recommendedName>
</protein>
<dbReference type="InterPro" id="IPR036324">
    <property type="entry name" value="Mn/Fe_SOD_N_sf"/>
</dbReference>
<sequence length="194" mass="21298">MEHQLPQLPYAKDALAPHMSAETFDYHYSKHHQAYVTNLNNLIKGTEYENLDLEAIVKKAPAGGVYNNAAQVWNHTFFWNCLTPNGGGAPKGALAAAIDAKWGSFDAFKAAFQASAVGNFGSGWTWLVKKADGSVDIVNMGAAGTPLTTGDKALLCVDVWEHAYYIDYRNMRPKFVETYLASLVNWAFAEANFA</sequence>
<keyword evidence="5" id="KW-0408">Iron</keyword>
<evidence type="ECO:0000256" key="2">
    <source>
        <dbReference type="ARBA" id="ARBA00012682"/>
    </source>
</evidence>
<evidence type="ECO:0000313" key="11">
    <source>
        <dbReference type="Proteomes" id="UP000739411"/>
    </source>
</evidence>
<evidence type="ECO:0000259" key="9">
    <source>
        <dbReference type="Pfam" id="PF02777"/>
    </source>
</evidence>
<evidence type="ECO:0000256" key="5">
    <source>
        <dbReference type="ARBA" id="ARBA00023004"/>
    </source>
</evidence>
<reference evidence="10 11" key="1">
    <citation type="submission" date="2020-10" db="EMBL/GenBank/DDBJ databases">
        <title>Connecting structure to function with the recovery of over 1000 high-quality activated sludge metagenome-assembled genomes encoding full-length rRNA genes using long-read sequencing.</title>
        <authorList>
            <person name="Singleton C.M."/>
            <person name="Petriglieri F."/>
            <person name="Kristensen J.M."/>
            <person name="Kirkegaard R.H."/>
            <person name="Michaelsen T.Y."/>
            <person name="Andersen M.H."/>
            <person name="Karst S.M."/>
            <person name="Dueholm M.S."/>
            <person name="Nielsen P.H."/>
            <person name="Albertsen M."/>
        </authorList>
    </citation>
    <scope>NUCLEOTIDE SEQUENCE [LARGE SCALE GENOMIC DNA]</scope>
    <source>
        <strain evidence="10">EsbW_18-Q3-R4-48_BATAC.463</strain>
    </source>
</reference>
<dbReference type="PANTHER" id="PTHR42769:SF3">
    <property type="entry name" value="SUPEROXIDE DISMUTASE [FE] 2, CHLOROPLASTIC"/>
    <property type="match status" value="1"/>
</dbReference>
<feature type="binding site" evidence="6">
    <location>
        <position position="27"/>
    </location>
    <ligand>
        <name>Mn(2+)</name>
        <dbReference type="ChEBI" id="CHEBI:29035"/>
    </ligand>
</feature>
<dbReference type="Proteomes" id="UP000739411">
    <property type="component" value="Unassembled WGS sequence"/>
</dbReference>
<dbReference type="FunFam" id="1.10.287.990:FF:000002">
    <property type="entry name" value="Superoxide dismutase"/>
    <property type="match status" value="1"/>
</dbReference>
<feature type="binding site" evidence="6">
    <location>
        <position position="162"/>
    </location>
    <ligand>
        <name>Mn(2+)</name>
        <dbReference type="ChEBI" id="CHEBI:29035"/>
    </ligand>
</feature>
<organism evidence="10 11">
    <name type="scientific">Candidatus Dechloromonas phosphorivorans</name>
    <dbReference type="NCBI Taxonomy" id="2899244"/>
    <lineage>
        <taxon>Bacteria</taxon>
        <taxon>Pseudomonadati</taxon>
        <taxon>Pseudomonadota</taxon>
        <taxon>Betaproteobacteria</taxon>
        <taxon>Rhodocyclales</taxon>
        <taxon>Azonexaceae</taxon>
        <taxon>Dechloromonas</taxon>
    </lineage>
</organism>
<dbReference type="InterPro" id="IPR001189">
    <property type="entry name" value="Mn/Fe_SOD"/>
</dbReference>
<dbReference type="EC" id="1.15.1.1" evidence="2 7"/>
<evidence type="ECO:0000256" key="6">
    <source>
        <dbReference type="PIRSR" id="PIRSR000349-1"/>
    </source>
</evidence>
<dbReference type="PROSITE" id="PS00088">
    <property type="entry name" value="SOD_MN"/>
    <property type="match status" value="1"/>
</dbReference>
<dbReference type="GO" id="GO:0046872">
    <property type="term" value="F:metal ion binding"/>
    <property type="evidence" value="ECO:0007669"/>
    <property type="project" value="UniProtKB-KW"/>
</dbReference>
<dbReference type="SUPFAM" id="SSF46609">
    <property type="entry name" value="Fe,Mn superoxide dismutase (SOD), N-terminal domain"/>
    <property type="match status" value="1"/>
</dbReference>
<feature type="binding site" evidence="6">
    <location>
        <position position="158"/>
    </location>
    <ligand>
        <name>Mn(2+)</name>
        <dbReference type="ChEBI" id="CHEBI:29035"/>
    </ligand>
</feature>
<feature type="domain" description="Manganese/iron superoxide dismutase N-terminal" evidence="8">
    <location>
        <begin position="2"/>
        <end position="82"/>
    </location>
</feature>
<name>A0A935KAM6_9RHOO</name>
<evidence type="ECO:0000256" key="4">
    <source>
        <dbReference type="ARBA" id="ARBA00023002"/>
    </source>
</evidence>
<dbReference type="EMBL" id="JADJMS010000026">
    <property type="protein sequence ID" value="MBK7415845.1"/>
    <property type="molecule type" value="Genomic_DNA"/>
</dbReference>
<dbReference type="PRINTS" id="PR01703">
    <property type="entry name" value="MNSODISMTASE"/>
</dbReference>
<dbReference type="Gene3D" id="3.55.40.20">
    <property type="entry name" value="Iron/manganese superoxide dismutase, C-terminal domain"/>
    <property type="match status" value="1"/>
</dbReference>
<dbReference type="Gene3D" id="1.10.287.990">
    <property type="entry name" value="Fe,Mn superoxide dismutase (SOD) domain"/>
    <property type="match status" value="1"/>
</dbReference>
<dbReference type="SUPFAM" id="SSF54719">
    <property type="entry name" value="Fe,Mn superoxide dismutase (SOD), C-terminal domain"/>
    <property type="match status" value="1"/>
</dbReference>
<feature type="domain" description="Manganese/iron superoxide dismutase C-terminal" evidence="9">
    <location>
        <begin position="90"/>
        <end position="191"/>
    </location>
</feature>
<keyword evidence="3 6" id="KW-0479">Metal-binding</keyword>